<accession>A0A0G0VT37</accession>
<keyword evidence="1" id="KW-1133">Transmembrane helix</keyword>
<keyword evidence="1" id="KW-0812">Transmembrane</keyword>
<reference evidence="2 3" key="1">
    <citation type="journal article" date="2015" name="Nature">
        <title>rRNA introns, odd ribosomes, and small enigmatic genomes across a large radiation of phyla.</title>
        <authorList>
            <person name="Brown C.T."/>
            <person name="Hug L.A."/>
            <person name="Thomas B.C."/>
            <person name="Sharon I."/>
            <person name="Castelle C.J."/>
            <person name="Singh A."/>
            <person name="Wilkins M.J."/>
            <person name="Williams K.H."/>
            <person name="Banfield J.F."/>
        </authorList>
    </citation>
    <scope>NUCLEOTIDE SEQUENCE [LARGE SCALE GENOMIC DNA]</scope>
</reference>
<evidence type="ECO:0000313" key="2">
    <source>
        <dbReference type="EMBL" id="KKS02837.1"/>
    </source>
</evidence>
<evidence type="ECO:0000256" key="1">
    <source>
        <dbReference type="SAM" id="Phobius"/>
    </source>
</evidence>
<feature type="transmembrane region" description="Helical" evidence="1">
    <location>
        <begin position="175"/>
        <end position="196"/>
    </location>
</feature>
<gene>
    <name evidence="2" type="ORF">UU55_C0010G0033</name>
</gene>
<name>A0A0G0VT37_UNCKA</name>
<proteinExistence type="predicted"/>
<dbReference type="AlphaFoldDB" id="A0A0G0VT37"/>
<sequence>MELKEILKILKKKRSEIVIFTLCGGLLGLAASFIPGKFKAEASYFVGRTADKPSSEFFTYEGYYAQQTAQSYTNTAVALLESQDLKRSVLGELEIPVTDTNLRKLSRSYRVSKNGPQVITLTVADYNYDKSVTTFTAISTKFLDSSDKVSAGSDENISVSSLSDNPVVRQEQRPLPYFILGGLLFGLAVSMLKITFKEYLK</sequence>
<evidence type="ECO:0000313" key="3">
    <source>
        <dbReference type="Proteomes" id="UP000033947"/>
    </source>
</evidence>
<dbReference type="EMBL" id="LCBB01000010">
    <property type="protein sequence ID" value="KKS02837.1"/>
    <property type="molecule type" value="Genomic_DNA"/>
</dbReference>
<comment type="caution">
    <text evidence="2">The sequence shown here is derived from an EMBL/GenBank/DDBJ whole genome shotgun (WGS) entry which is preliminary data.</text>
</comment>
<evidence type="ECO:0008006" key="4">
    <source>
        <dbReference type="Google" id="ProtNLM"/>
    </source>
</evidence>
<protein>
    <recommendedName>
        <fullName evidence="4">Polysaccharide chain length determinant N-terminal domain-containing protein</fullName>
    </recommendedName>
</protein>
<keyword evidence="1" id="KW-0472">Membrane</keyword>
<dbReference type="Proteomes" id="UP000033947">
    <property type="component" value="Unassembled WGS sequence"/>
</dbReference>
<organism evidence="2 3">
    <name type="scientific">candidate division WWE3 bacterium GW2011_GWC2_41_23</name>
    <dbReference type="NCBI Taxonomy" id="1619123"/>
    <lineage>
        <taxon>Bacteria</taxon>
        <taxon>Katanobacteria</taxon>
    </lineage>
</organism>